<evidence type="ECO:0000313" key="1">
    <source>
        <dbReference type="EMBL" id="CAB4264461.1"/>
    </source>
</evidence>
<name>A0A6J5TKP0_PRUAR</name>
<reference evidence="1 2" key="1">
    <citation type="submission" date="2020-05" db="EMBL/GenBank/DDBJ databases">
        <authorList>
            <person name="Campoy J."/>
            <person name="Schneeberger K."/>
            <person name="Spophaly S."/>
        </authorList>
    </citation>
    <scope>NUCLEOTIDE SEQUENCE [LARGE SCALE GENOMIC DNA]</scope>
    <source>
        <strain evidence="1">PruArmRojPasFocal</strain>
    </source>
</reference>
<dbReference type="Proteomes" id="UP000507222">
    <property type="component" value="Unassembled WGS sequence"/>
</dbReference>
<evidence type="ECO:0000313" key="2">
    <source>
        <dbReference type="Proteomes" id="UP000507222"/>
    </source>
</evidence>
<gene>
    <name evidence="1" type="ORF">CURHAP_LOCUS6271</name>
</gene>
<accession>A0A6J5TKP0</accession>
<dbReference type="EMBL" id="CAEKDK010000001">
    <property type="protein sequence ID" value="CAB4264461.1"/>
    <property type="molecule type" value="Genomic_DNA"/>
</dbReference>
<protein>
    <submittedName>
        <fullName evidence="1">Uncharacterized protein</fullName>
    </submittedName>
</protein>
<proteinExistence type="predicted"/>
<organism evidence="1 2">
    <name type="scientific">Prunus armeniaca</name>
    <name type="common">Apricot</name>
    <name type="synonym">Armeniaca vulgaris</name>
    <dbReference type="NCBI Taxonomy" id="36596"/>
    <lineage>
        <taxon>Eukaryota</taxon>
        <taxon>Viridiplantae</taxon>
        <taxon>Streptophyta</taxon>
        <taxon>Embryophyta</taxon>
        <taxon>Tracheophyta</taxon>
        <taxon>Spermatophyta</taxon>
        <taxon>Magnoliopsida</taxon>
        <taxon>eudicotyledons</taxon>
        <taxon>Gunneridae</taxon>
        <taxon>Pentapetalae</taxon>
        <taxon>rosids</taxon>
        <taxon>fabids</taxon>
        <taxon>Rosales</taxon>
        <taxon>Rosaceae</taxon>
        <taxon>Amygdaloideae</taxon>
        <taxon>Amygdaleae</taxon>
        <taxon>Prunus</taxon>
    </lineage>
</organism>
<sequence>MVKDPLGLTGLSSLKRAELICSTDSALFQNTTDWATEVCGNLKKESMIRTLIETYFPRHRTEMD</sequence>
<dbReference type="AlphaFoldDB" id="A0A6J5TKP0"/>